<dbReference type="SUPFAM" id="SSF50952">
    <property type="entry name" value="Soluble quinoprotein glucose dehydrogenase"/>
    <property type="match status" value="1"/>
</dbReference>
<evidence type="ECO:0000256" key="1">
    <source>
        <dbReference type="ARBA" id="ARBA00022617"/>
    </source>
</evidence>
<dbReference type="InterPro" id="IPR011041">
    <property type="entry name" value="Quinoprot_gluc/sorb_DH_b-prop"/>
</dbReference>
<dbReference type="OrthoDB" id="225269at2"/>
<proteinExistence type="predicted"/>
<dbReference type="InterPro" id="IPR009056">
    <property type="entry name" value="Cyt_c-like_dom"/>
</dbReference>
<feature type="compositionally biased region" description="Basic and acidic residues" evidence="5">
    <location>
        <begin position="1052"/>
        <end position="1062"/>
    </location>
</feature>
<dbReference type="InterPro" id="IPR011042">
    <property type="entry name" value="6-blade_b-propeller_TolB-like"/>
</dbReference>
<protein>
    <submittedName>
        <fullName evidence="8">Cytochrome c</fullName>
    </submittedName>
</protein>
<dbReference type="PANTHER" id="PTHR33546:SF1">
    <property type="entry name" value="LARGE, MULTIFUNCTIONAL SECRETED PROTEIN"/>
    <property type="match status" value="1"/>
</dbReference>
<organism evidence="8 9">
    <name type="scientific">Thalassoglobus neptunius</name>
    <dbReference type="NCBI Taxonomy" id="1938619"/>
    <lineage>
        <taxon>Bacteria</taxon>
        <taxon>Pseudomonadati</taxon>
        <taxon>Planctomycetota</taxon>
        <taxon>Planctomycetia</taxon>
        <taxon>Planctomycetales</taxon>
        <taxon>Planctomycetaceae</taxon>
        <taxon>Thalassoglobus</taxon>
    </lineage>
</organism>
<dbReference type="InterPro" id="IPR055557">
    <property type="entry name" value="DUF7133"/>
</dbReference>
<keyword evidence="6" id="KW-0732">Signal</keyword>
<dbReference type="GO" id="GO:0020037">
    <property type="term" value="F:heme binding"/>
    <property type="evidence" value="ECO:0007669"/>
    <property type="project" value="InterPro"/>
</dbReference>
<dbReference type="GO" id="GO:0046872">
    <property type="term" value="F:metal ion binding"/>
    <property type="evidence" value="ECO:0007669"/>
    <property type="project" value="UniProtKB-KW"/>
</dbReference>
<evidence type="ECO:0000313" key="9">
    <source>
        <dbReference type="Proteomes" id="UP000317243"/>
    </source>
</evidence>
<sequence precursor="true">MRHLVAACALLVSLSASSFAQRLEIPRRHEKPPGPALSPEEAVEKMVVPEGFSVQVVAHEPDVVNPVGMCIDEKGRFWITESFEYPRREPGPGRDRIKVLEDTDGDGRVDKTTVFAEGLNIPSGIAVGYGGVWVANAPDLLFMQDTDGDLKADKIETVVTGFGRTDTHELPNSLTWGPDGWLYGLNGVFNYCDVKYTEENPNFDPNHPGWKFTCAMFRVHPRTREFQIFSEGTSNPWGIAINGEGDFFISACVIDHLWHIVEDAYYIRQGGPYPPHTWPHRSIVDHKHQKAAYCGITWFESPAYPAEYQNVLYMGNIHGACINADIADPNGASFKGRPHPGFPAPEGAFEHDTVRKIGEGEDARLADFLSANDAWFMPVVQKVGPDGCLYILDWYDRYHCYQDANADPEGVDRGKGRLYRVVYQGHTNTKAADLGAKSDDELVTLLDDANVYNRETAQRLLSERIAGDSEAYAKLESQSLDTQRETDSRLRSMWTLSGTSAGISEETLEQLVADSDPLIRSWGIRLARNLEPEAPGLGEIVVSEFLNREGEDPYKGDRFEKLDPKVLLQLAVLIPKYEGTDFLVPLKFRQTVELMHVQKAAANDPLITHVVWQNLLEMSNTEGGMTDVLNGFLTVQSQEDRQPPVWMGRLVNVAMSRYALSGEQAAAMITVASRNPRVAHDVIGAVTRGIQQYPPKEEFLTELREAAEPLIRKALISGRENELFEDYLFLGAALGMNEAQVAMRQEFHNSRDEQFRLRVVQTLIAAEDQQVLALVRDSLTSKTASNSFRSGLISSLGDINDPEIAEMLIEIYDDLQPNVQPRVIEVLTQRSSWSLALLEQIEAEQLAKELLNLNQLKRVASFKDPKLKETIARVYGQIREDRRSDRQHVINFHRDFLNGTPGDPHHGFAVFKKVCAQCHKIYGEGADVGPDITRNGRNNWNQLLQNVFDPSAVIGPGYQARLLATEDGRVLTGLPIEESDTRVVLKIQGGKIESIPREEIEAYKVSEVSMMPEDLEKQLTPQELADLFAFLALDKPPTDPEAKILSGAPKQKIRDQKSEGSE</sequence>
<evidence type="ECO:0000256" key="4">
    <source>
        <dbReference type="PROSITE-ProRule" id="PRU00433"/>
    </source>
</evidence>
<accession>A0A5C5X2M1</accession>
<feature type="signal peptide" evidence="6">
    <location>
        <begin position="1"/>
        <end position="20"/>
    </location>
</feature>
<dbReference type="RefSeq" id="WP_146506961.1">
    <property type="nucleotide sequence ID" value="NZ_SIHI01000001.1"/>
</dbReference>
<dbReference type="PROSITE" id="PS51007">
    <property type="entry name" value="CYTC"/>
    <property type="match status" value="1"/>
</dbReference>
<reference evidence="8 9" key="1">
    <citation type="submission" date="2019-02" db="EMBL/GenBank/DDBJ databases">
        <title>Deep-cultivation of Planctomycetes and their phenomic and genomic characterization uncovers novel biology.</title>
        <authorList>
            <person name="Wiegand S."/>
            <person name="Jogler M."/>
            <person name="Boedeker C."/>
            <person name="Pinto D."/>
            <person name="Vollmers J."/>
            <person name="Rivas-Marin E."/>
            <person name="Kohn T."/>
            <person name="Peeters S.H."/>
            <person name="Heuer A."/>
            <person name="Rast P."/>
            <person name="Oberbeckmann S."/>
            <person name="Bunk B."/>
            <person name="Jeske O."/>
            <person name="Meyerdierks A."/>
            <person name="Storesund J.E."/>
            <person name="Kallscheuer N."/>
            <person name="Luecker S."/>
            <person name="Lage O.M."/>
            <person name="Pohl T."/>
            <person name="Merkel B.J."/>
            <person name="Hornburger P."/>
            <person name="Mueller R.-W."/>
            <person name="Bruemmer F."/>
            <person name="Labrenz M."/>
            <person name="Spormann A.M."/>
            <person name="Op Den Camp H."/>
            <person name="Overmann J."/>
            <person name="Amann R."/>
            <person name="Jetten M.S.M."/>
            <person name="Mascher T."/>
            <person name="Medema M.H."/>
            <person name="Devos D.P."/>
            <person name="Kaster A.-K."/>
            <person name="Ovreas L."/>
            <person name="Rohde M."/>
            <person name="Galperin M.Y."/>
            <person name="Jogler C."/>
        </authorList>
    </citation>
    <scope>NUCLEOTIDE SEQUENCE [LARGE SCALE GENOMIC DNA]</scope>
    <source>
        <strain evidence="8 9">KOR42</strain>
    </source>
</reference>
<dbReference type="NCBIfam" id="TIGR02604">
    <property type="entry name" value="Piru_Ver_Nterm"/>
    <property type="match status" value="1"/>
</dbReference>
<dbReference type="InterPro" id="IPR016024">
    <property type="entry name" value="ARM-type_fold"/>
</dbReference>
<dbReference type="Proteomes" id="UP000317243">
    <property type="component" value="Unassembled WGS sequence"/>
</dbReference>
<keyword evidence="1 4" id="KW-0349">Heme</keyword>
<dbReference type="InterPro" id="IPR011989">
    <property type="entry name" value="ARM-like"/>
</dbReference>
<dbReference type="GO" id="GO:0009055">
    <property type="term" value="F:electron transfer activity"/>
    <property type="evidence" value="ECO:0007669"/>
    <property type="project" value="InterPro"/>
</dbReference>
<feature type="domain" description="Cytochrome c" evidence="7">
    <location>
        <begin position="902"/>
        <end position="1035"/>
    </location>
</feature>
<comment type="caution">
    <text evidence="8">The sequence shown here is derived from an EMBL/GenBank/DDBJ whole genome shotgun (WGS) entry which is preliminary data.</text>
</comment>
<evidence type="ECO:0000256" key="2">
    <source>
        <dbReference type="ARBA" id="ARBA00022723"/>
    </source>
</evidence>
<keyword evidence="3 4" id="KW-0408">Iron</keyword>
<dbReference type="AlphaFoldDB" id="A0A5C5X2M1"/>
<evidence type="ECO:0000256" key="6">
    <source>
        <dbReference type="SAM" id="SignalP"/>
    </source>
</evidence>
<dbReference type="Gene3D" id="2.120.10.30">
    <property type="entry name" value="TolB, C-terminal domain"/>
    <property type="match status" value="1"/>
</dbReference>
<dbReference type="EMBL" id="SIHI01000001">
    <property type="protein sequence ID" value="TWT57078.1"/>
    <property type="molecule type" value="Genomic_DNA"/>
</dbReference>
<dbReference type="SUPFAM" id="SSF46626">
    <property type="entry name" value="Cytochrome c"/>
    <property type="match status" value="1"/>
</dbReference>
<evidence type="ECO:0000256" key="5">
    <source>
        <dbReference type="SAM" id="MobiDB-lite"/>
    </source>
</evidence>
<feature type="chain" id="PRO_5022830888" evidence="6">
    <location>
        <begin position="21"/>
        <end position="1062"/>
    </location>
</feature>
<dbReference type="Gene3D" id="1.25.10.10">
    <property type="entry name" value="Leucine-rich Repeat Variant"/>
    <property type="match status" value="1"/>
</dbReference>
<dbReference type="Gene3D" id="1.10.760.10">
    <property type="entry name" value="Cytochrome c-like domain"/>
    <property type="match status" value="1"/>
</dbReference>
<gene>
    <name evidence="8" type="ORF">KOR42_04360</name>
</gene>
<dbReference type="SUPFAM" id="SSF48371">
    <property type="entry name" value="ARM repeat"/>
    <property type="match status" value="1"/>
</dbReference>
<keyword evidence="9" id="KW-1185">Reference proteome</keyword>
<dbReference type="InterPro" id="IPR036909">
    <property type="entry name" value="Cyt_c-like_dom_sf"/>
</dbReference>
<feature type="region of interest" description="Disordered" evidence="5">
    <location>
        <begin position="1039"/>
        <end position="1062"/>
    </location>
</feature>
<dbReference type="Pfam" id="PF23500">
    <property type="entry name" value="DUF7133"/>
    <property type="match status" value="1"/>
</dbReference>
<evidence type="ECO:0000259" key="7">
    <source>
        <dbReference type="PROSITE" id="PS51007"/>
    </source>
</evidence>
<evidence type="ECO:0000256" key="3">
    <source>
        <dbReference type="ARBA" id="ARBA00023004"/>
    </source>
</evidence>
<dbReference type="InterPro" id="IPR013427">
    <property type="entry name" value="Haem-bd_dom_put"/>
</dbReference>
<keyword evidence="2 4" id="KW-0479">Metal-binding</keyword>
<dbReference type="NCBIfam" id="TIGR02603">
    <property type="entry name" value="CxxCH_TIGR02603"/>
    <property type="match status" value="1"/>
</dbReference>
<evidence type="ECO:0000313" key="8">
    <source>
        <dbReference type="EMBL" id="TWT57078.1"/>
    </source>
</evidence>
<dbReference type="PANTHER" id="PTHR33546">
    <property type="entry name" value="LARGE, MULTIFUNCTIONAL SECRETED PROTEIN-RELATED"/>
    <property type="match status" value="1"/>
</dbReference>
<name>A0A5C5X2M1_9PLAN</name>
<dbReference type="InterPro" id="IPR013428">
    <property type="entry name" value="Membrane-bound_put_N"/>
</dbReference>